<evidence type="ECO:0000259" key="1">
    <source>
        <dbReference type="Pfam" id="PF18962"/>
    </source>
</evidence>
<dbReference type="InterPro" id="IPR026444">
    <property type="entry name" value="Secre_tail"/>
</dbReference>
<dbReference type="Proteomes" id="UP000837932">
    <property type="component" value="Unassembled WGS sequence"/>
</dbReference>
<dbReference type="RefSeq" id="WP_238805380.1">
    <property type="nucleotide sequence ID" value="NZ_CAKLPY010000001.1"/>
</dbReference>
<organism evidence="2 3">
    <name type="scientific">Emticicia aquatica</name>
    <dbReference type="NCBI Taxonomy" id="1681835"/>
    <lineage>
        <taxon>Bacteria</taxon>
        <taxon>Pseudomonadati</taxon>
        <taxon>Bacteroidota</taxon>
        <taxon>Cytophagia</taxon>
        <taxon>Cytophagales</taxon>
        <taxon>Leadbetterellaceae</taxon>
        <taxon>Emticicia</taxon>
    </lineage>
</organism>
<accession>A0ABN8EQ80</accession>
<comment type="caution">
    <text evidence="2">The sequence shown here is derived from an EMBL/GenBank/DDBJ whole genome shotgun (WGS) entry which is preliminary data.</text>
</comment>
<gene>
    <name evidence="2" type="ORF">EMA8858_01191</name>
</gene>
<keyword evidence="3" id="KW-1185">Reference proteome</keyword>
<dbReference type="PANTHER" id="PTHR43737:SF1">
    <property type="entry name" value="DUF1501 DOMAIN-CONTAINING PROTEIN"/>
    <property type="match status" value="1"/>
</dbReference>
<dbReference type="NCBIfam" id="TIGR04183">
    <property type="entry name" value="Por_Secre_tail"/>
    <property type="match status" value="1"/>
</dbReference>
<dbReference type="EMBL" id="CAKLPY010000001">
    <property type="protein sequence ID" value="CAH0995071.1"/>
    <property type="molecule type" value="Genomic_DNA"/>
</dbReference>
<protein>
    <recommendedName>
        <fullName evidence="1">Secretion system C-terminal sorting domain-containing protein</fullName>
    </recommendedName>
</protein>
<name>A0ABN8EQ80_9BACT</name>
<dbReference type="InterPro" id="IPR010869">
    <property type="entry name" value="DUF1501"/>
</dbReference>
<feature type="domain" description="Secretion system C-terminal sorting" evidence="1">
    <location>
        <begin position="440"/>
        <end position="513"/>
    </location>
</feature>
<evidence type="ECO:0000313" key="2">
    <source>
        <dbReference type="EMBL" id="CAH0995071.1"/>
    </source>
</evidence>
<evidence type="ECO:0000313" key="3">
    <source>
        <dbReference type="Proteomes" id="UP000837932"/>
    </source>
</evidence>
<proteinExistence type="predicted"/>
<dbReference type="Pfam" id="PF18962">
    <property type="entry name" value="Por_Secre_tail"/>
    <property type="match status" value="1"/>
</dbReference>
<dbReference type="Pfam" id="PF07394">
    <property type="entry name" value="DUF1501"/>
    <property type="match status" value="1"/>
</dbReference>
<sequence>MKRREFIQNTFTGLLMPALINGQTFSVFNQVDTSSIADDHVLVVIQLSGGNDGLNTVIPIDKYGLYKNARTNIAIPENKLLTIPQSNVIGLNPNMTALQKMFKEGKASIIQGVGYPNPNFSHFRATDIWNSASDANQIVNNGWIGRYLAIENPNFPTGYPNAKFPDPLAMQIGSLVSTAMQGPIQTMGMSISNTSTFYNLVANKVETTPDTLAGKELRYLRQVASQTNLYANVIKNAAAKVSKQSAYPDTNLAAKLKIVAQLIGGGLKTKIYFVNMTGFDTHSEQVNQSDTTTGVHAELLKVLSEAISAFSTDLTNLGVSKRVLGVTYSEFGRRIKSNASGGTDHGAAAPMFMFGDLVNSDVLGNTPDISTSPTGNDNVNMQYDFRSVYASILANWFCLDSSYLDDVLLKNFQPLPLISGQACGNITASEPFLNEELINISPNPFIDSTKITFISKGGHTMIQIFDNIGRIISTPVDSKLNAGKHEITIDTKNFIAGMYFARLQNGSIQQVKRMAK</sequence>
<dbReference type="PANTHER" id="PTHR43737">
    <property type="entry name" value="BLL7424 PROTEIN"/>
    <property type="match status" value="1"/>
</dbReference>
<reference evidence="2" key="1">
    <citation type="submission" date="2021-12" db="EMBL/GenBank/DDBJ databases">
        <authorList>
            <person name="Rodrigo-Torres L."/>
            <person name="Arahal R. D."/>
            <person name="Lucena T."/>
        </authorList>
    </citation>
    <scope>NUCLEOTIDE SEQUENCE</scope>
    <source>
        <strain evidence="2">CECT 8858</strain>
    </source>
</reference>